<dbReference type="GO" id="GO:0006412">
    <property type="term" value="P:translation"/>
    <property type="evidence" value="ECO:0007669"/>
    <property type="project" value="UniProtKB-UniRule"/>
</dbReference>
<gene>
    <name evidence="5" type="primary">rpmD</name>
    <name evidence="7" type="ORF">FD32_GL001593</name>
</gene>
<dbReference type="STRING" id="1423782.FD32_GL001593"/>
<evidence type="ECO:0000256" key="3">
    <source>
        <dbReference type="ARBA" id="ARBA00022980"/>
    </source>
</evidence>
<sequence>MNLAKVKVTLIHSVAHREPTQRKTVKALGLGKIGSSNILPDNAATRGQIFKVAHLVSIEEVK</sequence>
<dbReference type="Pfam" id="PF00327">
    <property type="entry name" value="Ribosomal_L30"/>
    <property type="match status" value="1"/>
</dbReference>
<dbReference type="NCBIfam" id="TIGR01308">
    <property type="entry name" value="rpmD_bact"/>
    <property type="match status" value="1"/>
</dbReference>
<dbReference type="EMBL" id="AZGM01000032">
    <property type="protein sequence ID" value="KRM28912.1"/>
    <property type="molecule type" value="Genomic_DNA"/>
</dbReference>
<dbReference type="PIRSF" id="PIRSF002211">
    <property type="entry name" value="Ribosomal_L30_bac-type"/>
    <property type="match status" value="1"/>
</dbReference>
<comment type="similarity">
    <text evidence="1 5">Belongs to the universal ribosomal protein uL30 family.</text>
</comment>
<keyword evidence="8" id="KW-1185">Reference proteome</keyword>
<dbReference type="GO" id="GO:0003735">
    <property type="term" value="F:structural constituent of ribosome"/>
    <property type="evidence" value="ECO:0007669"/>
    <property type="project" value="InterPro"/>
</dbReference>
<dbReference type="Gene3D" id="3.30.1390.20">
    <property type="entry name" value="Ribosomal protein L30, ferredoxin-like fold domain"/>
    <property type="match status" value="1"/>
</dbReference>
<organism evidence="7 8">
    <name type="scientific">Limosilactobacillus panis DSM 6035</name>
    <dbReference type="NCBI Taxonomy" id="1423782"/>
    <lineage>
        <taxon>Bacteria</taxon>
        <taxon>Bacillati</taxon>
        <taxon>Bacillota</taxon>
        <taxon>Bacilli</taxon>
        <taxon>Lactobacillales</taxon>
        <taxon>Lactobacillaceae</taxon>
        <taxon>Limosilactobacillus</taxon>
    </lineage>
</organism>
<dbReference type="GO" id="GO:0015934">
    <property type="term" value="C:large ribosomal subunit"/>
    <property type="evidence" value="ECO:0007669"/>
    <property type="project" value="InterPro"/>
</dbReference>
<keyword evidence="3 5" id="KW-0689">Ribosomal protein</keyword>
<evidence type="ECO:0000259" key="6">
    <source>
        <dbReference type="Pfam" id="PF00327"/>
    </source>
</evidence>
<accession>A0A0R1XFY3</accession>
<comment type="caution">
    <text evidence="7">The sequence shown here is derived from an EMBL/GenBank/DDBJ whole genome shotgun (WGS) entry which is preliminary data.</text>
</comment>
<dbReference type="SUPFAM" id="SSF55129">
    <property type="entry name" value="Ribosomal protein L30p/L7e"/>
    <property type="match status" value="1"/>
</dbReference>
<dbReference type="PATRIC" id="fig|1423782.4.peg.1657"/>
<name>A0A0R1XFY3_9LACO</name>
<dbReference type="InterPro" id="IPR036919">
    <property type="entry name" value="Ribo_uL30_ferredoxin-like_sf"/>
</dbReference>
<keyword evidence="4 5" id="KW-0687">Ribonucleoprotein</keyword>
<evidence type="ECO:0000256" key="5">
    <source>
        <dbReference type="HAMAP-Rule" id="MF_01371"/>
    </source>
</evidence>
<proteinExistence type="inferred from homology"/>
<dbReference type="Proteomes" id="UP000051412">
    <property type="component" value="Unassembled WGS sequence"/>
</dbReference>
<evidence type="ECO:0000313" key="8">
    <source>
        <dbReference type="Proteomes" id="UP000051412"/>
    </source>
</evidence>
<comment type="subunit">
    <text evidence="2 5">Part of the 50S ribosomal subunit.</text>
</comment>
<dbReference type="HAMAP" id="MF_01371_B">
    <property type="entry name" value="Ribosomal_uL30_B"/>
    <property type="match status" value="1"/>
</dbReference>
<dbReference type="InterPro" id="IPR016082">
    <property type="entry name" value="Ribosomal_uL30_ferredoxin-like"/>
</dbReference>
<reference evidence="7 8" key="1">
    <citation type="journal article" date="2015" name="Genome Announc.">
        <title>Expanding the biotechnology potential of lactobacilli through comparative genomics of 213 strains and associated genera.</title>
        <authorList>
            <person name="Sun Z."/>
            <person name="Harris H.M."/>
            <person name="McCann A."/>
            <person name="Guo C."/>
            <person name="Argimon S."/>
            <person name="Zhang W."/>
            <person name="Yang X."/>
            <person name="Jeffery I.B."/>
            <person name="Cooney J.C."/>
            <person name="Kagawa T.F."/>
            <person name="Liu W."/>
            <person name="Song Y."/>
            <person name="Salvetti E."/>
            <person name="Wrobel A."/>
            <person name="Rasinkangas P."/>
            <person name="Parkhill J."/>
            <person name="Rea M.C."/>
            <person name="O'Sullivan O."/>
            <person name="Ritari J."/>
            <person name="Douillard F.P."/>
            <person name="Paul Ross R."/>
            <person name="Yang R."/>
            <person name="Briner A.E."/>
            <person name="Felis G.E."/>
            <person name="de Vos W.M."/>
            <person name="Barrangou R."/>
            <person name="Klaenhammer T.R."/>
            <person name="Caufield P.W."/>
            <person name="Cui Y."/>
            <person name="Zhang H."/>
            <person name="O'Toole P.W."/>
        </authorList>
    </citation>
    <scope>NUCLEOTIDE SEQUENCE [LARGE SCALE GENOMIC DNA]</scope>
    <source>
        <strain evidence="7 8">DSM 6035</strain>
    </source>
</reference>
<dbReference type="AlphaFoldDB" id="A0A0R1XFY3"/>
<evidence type="ECO:0000313" key="7">
    <source>
        <dbReference type="EMBL" id="KRM28912.1"/>
    </source>
</evidence>
<evidence type="ECO:0000256" key="2">
    <source>
        <dbReference type="ARBA" id="ARBA00011838"/>
    </source>
</evidence>
<dbReference type="CDD" id="cd01658">
    <property type="entry name" value="Ribosomal_L30"/>
    <property type="match status" value="1"/>
</dbReference>
<protein>
    <recommendedName>
        <fullName evidence="5">Large ribosomal subunit protein uL30</fullName>
    </recommendedName>
</protein>
<dbReference type="InterPro" id="IPR005996">
    <property type="entry name" value="Ribosomal_uL30_bac-type"/>
</dbReference>
<feature type="domain" description="Large ribosomal subunit protein uL30-like ferredoxin-like fold" evidence="6">
    <location>
        <begin position="6"/>
        <end position="56"/>
    </location>
</feature>
<evidence type="ECO:0000256" key="4">
    <source>
        <dbReference type="ARBA" id="ARBA00023274"/>
    </source>
</evidence>
<evidence type="ECO:0000256" key="1">
    <source>
        <dbReference type="ARBA" id="ARBA00007594"/>
    </source>
</evidence>